<dbReference type="PANTHER" id="PTHR42685">
    <property type="entry name" value="GERANYLGERANYL DIPHOSPHATE REDUCTASE"/>
    <property type="match status" value="1"/>
</dbReference>
<feature type="domain" description="FAD-binding" evidence="1">
    <location>
        <begin position="7"/>
        <end position="161"/>
    </location>
</feature>
<evidence type="ECO:0000259" key="1">
    <source>
        <dbReference type="Pfam" id="PF01494"/>
    </source>
</evidence>
<dbReference type="Gene3D" id="3.50.50.60">
    <property type="entry name" value="FAD/NAD(P)-binding domain"/>
    <property type="match status" value="1"/>
</dbReference>
<dbReference type="AlphaFoldDB" id="A0A7Y9F4M9"/>
<reference evidence="2 3" key="1">
    <citation type="submission" date="2020-07" db="EMBL/GenBank/DDBJ databases">
        <title>Sequencing the genomes of 1000 actinobacteria strains.</title>
        <authorList>
            <person name="Klenk H.-P."/>
        </authorList>
    </citation>
    <scope>NUCLEOTIDE SEQUENCE [LARGE SCALE GENOMIC DNA]</scope>
    <source>
        <strain evidence="2 3">DSM 18965</strain>
    </source>
</reference>
<dbReference type="GO" id="GO:0071949">
    <property type="term" value="F:FAD binding"/>
    <property type="evidence" value="ECO:0007669"/>
    <property type="project" value="InterPro"/>
</dbReference>
<gene>
    <name evidence="2" type="ORF">BKA08_003715</name>
</gene>
<dbReference type="InterPro" id="IPR036188">
    <property type="entry name" value="FAD/NAD-bd_sf"/>
</dbReference>
<name>A0A7Y9F4M9_9ACTN</name>
<dbReference type="PRINTS" id="PR00420">
    <property type="entry name" value="RNGMNOXGNASE"/>
</dbReference>
<accession>A0A7Y9F4M9</accession>
<dbReference type="Pfam" id="PF01494">
    <property type="entry name" value="FAD_binding_3"/>
    <property type="match status" value="1"/>
</dbReference>
<organism evidence="2 3">
    <name type="scientific">Nocardioides marinisabuli</name>
    <dbReference type="NCBI Taxonomy" id="419476"/>
    <lineage>
        <taxon>Bacteria</taxon>
        <taxon>Bacillati</taxon>
        <taxon>Actinomycetota</taxon>
        <taxon>Actinomycetes</taxon>
        <taxon>Propionibacteriales</taxon>
        <taxon>Nocardioidaceae</taxon>
        <taxon>Nocardioides</taxon>
    </lineage>
</organism>
<dbReference type="NCBIfam" id="TIGR02032">
    <property type="entry name" value="GG-red-SF"/>
    <property type="match status" value="1"/>
</dbReference>
<dbReference type="InterPro" id="IPR011777">
    <property type="entry name" value="Geranylgeranyl_Rdtase_fam"/>
</dbReference>
<evidence type="ECO:0000313" key="3">
    <source>
        <dbReference type="Proteomes" id="UP000516957"/>
    </source>
</evidence>
<keyword evidence="3" id="KW-1185">Reference proteome</keyword>
<dbReference type="InterPro" id="IPR050407">
    <property type="entry name" value="Geranylgeranyl_reductase"/>
</dbReference>
<evidence type="ECO:0000313" key="2">
    <source>
        <dbReference type="EMBL" id="NYD59477.1"/>
    </source>
</evidence>
<dbReference type="Proteomes" id="UP000516957">
    <property type="component" value="Unassembled WGS sequence"/>
</dbReference>
<dbReference type="InterPro" id="IPR002938">
    <property type="entry name" value="FAD-bd"/>
</dbReference>
<dbReference type="PANTHER" id="PTHR42685:SF22">
    <property type="entry name" value="CONDITIONED MEDIUM FACTOR RECEPTOR 1"/>
    <property type="match status" value="1"/>
</dbReference>
<dbReference type="GO" id="GO:0016628">
    <property type="term" value="F:oxidoreductase activity, acting on the CH-CH group of donors, NAD or NADP as acceptor"/>
    <property type="evidence" value="ECO:0007669"/>
    <property type="project" value="InterPro"/>
</dbReference>
<proteinExistence type="predicted"/>
<comment type="caution">
    <text evidence="2">The sequence shown here is derived from an EMBL/GenBank/DDBJ whole genome shotgun (WGS) entry which is preliminary data.</text>
</comment>
<dbReference type="EMBL" id="JACCBE010000001">
    <property type="protein sequence ID" value="NYD59477.1"/>
    <property type="molecule type" value="Genomic_DNA"/>
</dbReference>
<sequence length="388" mass="40614">MSGAPDLVVVGAGPAGSAAALAALAHSPDLRVLLVDRADFPRDKCCGDGIAPHVLDVLRPLGAADVVEGWRPLRHLTLARGGREVAGRMRREVHVIPRETFDARLVERAVERGAQLVHHRVRGVETGVDGVDGVGVDHLRAGVVVGADGAHSVVRAAAGLGPSAPRALALRGYAPTPPGRRGLQVIRYGERRQPSYAWSFDRGDGLANVGYGELVDGDQPPTRALLLEQLEELLPGASRGGTAWRGHHLPLSGLRWRHPAGRVLLAGDAAGLVNPMTGEGIYYAVATGALAGQAAARALAGGEPSAAGAAYEREVRRLLGRHLRHTWAAARLSRHPRVVDAGIGAAARDQRVFDDLVEIGLGGGRIGPRLGLGLLTSLVRDPHPSGTT</sequence>
<dbReference type="RefSeq" id="WP_179616920.1">
    <property type="nucleotide sequence ID" value="NZ_JACCBE010000001.1"/>
</dbReference>
<dbReference type="SUPFAM" id="SSF51905">
    <property type="entry name" value="FAD/NAD(P)-binding domain"/>
    <property type="match status" value="1"/>
</dbReference>
<protein>
    <submittedName>
        <fullName evidence="2">Geranylgeranyl reductase family protein</fullName>
    </submittedName>
</protein>